<feature type="region of interest" description="Disordered" evidence="1">
    <location>
        <begin position="261"/>
        <end position="281"/>
    </location>
</feature>
<sequence length="451" mass="52610">MIYAICFVFITSLLTVTYTFTPSNDSISYCEFLGECEMISQLQEKLCLGNSMFTPYWLPSDDPEGQRCHILLRGHYRKLDRLVYESNSLLQLCMSERSSPLSEHQKQYCDHSLFQMISDLRGKDGGLALDRCFQGSKRFERQCGPLRQCCSAYDGCKKLVKRSLISKKKEALLREIRNVAKKCKEGAYQEDKVTAPDADEVINPEGPSTLIIFTNQTDSDDVVENFLHKSPQQWYMALKAKLKEKAQNSIFQKHTTVSYNEPKTDKNDVDTMEQSTNEETTLPDEIENWNNTEYKQEIEEYQNWKSQHIKERNNESFCDNYIRCRRQVEKSMDRCQMLWNKIDQLPLLSTVTLLRVGDRCIDRDHKSFAELYESVIKRNNKLHECLDKHHYQLDESADCSVMSTNRTQWHSTFMESDDLQNTKSFADCLTHVNAVQFKCAQLCKCCPHFDK</sequence>
<dbReference type="EMBL" id="KZ269979">
    <property type="protein sequence ID" value="OZC11775.1"/>
    <property type="molecule type" value="Genomic_DNA"/>
</dbReference>
<accession>A0A238C3Q2</accession>
<keyword evidence="4" id="KW-1185">Reference proteome</keyword>
<gene>
    <name evidence="3" type="ORF">X798_00955</name>
</gene>
<feature type="chain" id="PRO_5012895738" evidence="2">
    <location>
        <begin position="20"/>
        <end position="451"/>
    </location>
</feature>
<feature type="signal peptide" evidence="2">
    <location>
        <begin position="1"/>
        <end position="19"/>
    </location>
</feature>
<keyword evidence="2" id="KW-0732">Signal</keyword>
<name>A0A238C3Q2_9BILA</name>
<evidence type="ECO:0000313" key="3">
    <source>
        <dbReference type="EMBL" id="OZC11775.1"/>
    </source>
</evidence>
<evidence type="ECO:0000313" key="4">
    <source>
        <dbReference type="Proteomes" id="UP000242913"/>
    </source>
</evidence>
<dbReference type="Proteomes" id="UP000242913">
    <property type="component" value="Unassembled WGS sequence"/>
</dbReference>
<proteinExistence type="predicted"/>
<dbReference type="OrthoDB" id="5794013at2759"/>
<evidence type="ECO:0000256" key="2">
    <source>
        <dbReference type="SAM" id="SignalP"/>
    </source>
</evidence>
<protein>
    <submittedName>
        <fullName evidence="3">Uncharacterized protein</fullName>
    </submittedName>
</protein>
<reference evidence="3 4" key="1">
    <citation type="submission" date="2015-12" db="EMBL/GenBank/DDBJ databases">
        <title>Draft genome of the nematode, Onchocerca flexuosa.</title>
        <authorList>
            <person name="Mitreva M."/>
        </authorList>
    </citation>
    <scope>NUCLEOTIDE SEQUENCE [LARGE SCALE GENOMIC DNA]</scope>
    <source>
        <strain evidence="3">Red Deer</strain>
    </source>
</reference>
<organism evidence="3 4">
    <name type="scientific">Onchocerca flexuosa</name>
    <dbReference type="NCBI Taxonomy" id="387005"/>
    <lineage>
        <taxon>Eukaryota</taxon>
        <taxon>Metazoa</taxon>
        <taxon>Ecdysozoa</taxon>
        <taxon>Nematoda</taxon>
        <taxon>Chromadorea</taxon>
        <taxon>Rhabditida</taxon>
        <taxon>Spirurina</taxon>
        <taxon>Spiruromorpha</taxon>
        <taxon>Filarioidea</taxon>
        <taxon>Onchocercidae</taxon>
        <taxon>Onchocerca</taxon>
    </lineage>
</organism>
<evidence type="ECO:0000256" key="1">
    <source>
        <dbReference type="SAM" id="MobiDB-lite"/>
    </source>
</evidence>
<dbReference type="AlphaFoldDB" id="A0A238C3Q2"/>